<dbReference type="AlphaFoldDB" id="A0A239T7Y9"/>
<feature type="transmembrane region" description="Helical" evidence="8">
    <location>
        <begin position="58"/>
        <end position="84"/>
    </location>
</feature>
<dbReference type="EMBL" id="LT906446">
    <property type="protein sequence ID" value="SNU93847.1"/>
    <property type="molecule type" value="Genomic_DNA"/>
</dbReference>
<sequence>MTTVQRAKMMDKFMTGVFYVVAGFFLLLLLAFTLYVLIQGFGNFTPDMFSFSRNGIGNLFFNTIYLVFLSLLISVPLGVAAGTYMAEYAKPGKVTKSIRMCIETLSSLPSIVVGLFGYLVFIVMTHSQWNLFAGALAVSILSLPLITTVTEDALKSLPPGYKSGSLGMGATLWQTIYHVMLPACMPRIMTGVILAAGRGFGEAAALLYTAGMSTDIVWTNWNIFSPTCPLNPFRPGETLALNIWASRTEALAPNAADIANLSSAILMVMVFAFSLGARYLSSYLDKKAGGKK</sequence>
<dbReference type="NCBIfam" id="TIGR00974">
    <property type="entry name" value="3a0107s02c"/>
    <property type="match status" value="1"/>
</dbReference>
<dbReference type="RefSeq" id="WP_027890377.1">
    <property type="nucleotide sequence ID" value="NZ_CASFMS010000022.1"/>
</dbReference>
<evidence type="ECO:0000256" key="1">
    <source>
        <dbReference type="ARBA" id="ARBA00004651"/>
    </source>
</evidence>
<dbReference type="PROSITE" id="PS50928">
    <property type="entry name" value="ABC_TM1"/>
    <property type="match status" value="1"/>
</dbReference>
<dbReference type="eggNOG" id="COG0581">
    <property type="taxonomic scope" value="Bacteria"/>
</dbReference>
<evidence type="ECO:0000256" key="7">
    <source>
        <dbReference type="ARBA" id="ARBA00023136"/>
    </source>
</evidence>
<dbReference type="GO" id="GO:0005315">
    <property type="term" value="F:phosphate transmembrane transporter activity"/>
    <property type="evidence" value="ECO:0007669"/>
    <property type="project" value="InterPro"/>
</dbReference>
<evidence type="ECO:0000256" key="4">
    <source>
        <dbReference type="ARBA" id="ARBA00022475"/>
    </source>
</evidence>
<dbReference type="InterPro" id="IPR000515">
    <property type="entry name" value="MetI-like"/>
</dbReference>
<evidence type="ECO:0000256" key="6">
    <source>
        <dbReference type="ARBA" id="ARBA00022989"/>
    </source>
</evidence>
<feature type="transmembrane region" description="Helical" evidence="8">
    <location>
        <begin position="16"/>
        <end position="38"/>
    </location>
</feature>
<evidence type="ECO:0000313" key="11">
    <source>
        <dbReference type="Proteomes" id="UP000215383"/>
    </source>
</evidence>
<keyword evidence="11" id="KW-1185">Reference proteome</keyword>
<evidence type="ECO:0000256" key="8">
    <source>
        <dbReference type="RuleBase" id="RU363043"/>
    </source>
</evidence>
<evidence type="ECO:0000256" key="3">
    <source>
        <dbReference type="ARBA" id="ARBA00022448"/>
    </source>
</evidence>
<organism evidence="10 11">
    <name type="scientific">Megamonas hypermegale</name>
    <dbReference type="NCBI Taxonomy" id="158847"/>
    <lineage>
        <taxon>Bacteria</taxon>
        <taxon>Bacillati</taxon>
        <taxon>Bacillota</taxon>
        <taxon>Negativicutes</taxon>
        <taxon>Selenomonadales</taxon>
        <taxon>Selenomonadaceae</taxon>
        <taxon>Megamonas</taxon>
    </lineage>
</organism>
<keyword evidence="7 8" id="KW-0472">Membrane</keyword>
<dbReference type="SUPFAM" id="SSF161098">
    <property type="entry name" value="MetI-like"/>
    <property type="match status" value="1"/>
</dbReference>
<dbReference type="CDD" id="cd06261">
    <property type="entry name" value="TM_PBP2"/>
    <property type="match status" value="1"/>
</dbReference>
<dbReference type="Proteomes" id="UP000215383">
    <property type="component" value="Chromosome 1"/>
</dbReference>
<accession>A0A239T7Y9</accession>
<evidence type="ECO:0000259" key="9">
    <source>
        <dbReference type="PROSITE" id="PS50928"/>
    </source>
</evidence>
<protein>
    <recommendedName>
        <fullName evidence="8">Phosphate transport system permease protein PstA</fullName>
    </recommendedName>
</protein>
<comment type="subcellular location">
    <subcellularLocation>
        <location evidence="1 8">Cell membrane</location>
        <topology evidence="1 8">Multi-pass membrane protein</topology>
    </subcellularLocation>
</comment>
<comment type="similarity">
    <text evidence="2 8">Belongs to the binding-protein-dependent transport system permease family. CysTW subfamily.</text>
</comment>
<feature type="domain" description="ABC transmembrane type-1" evidence="9">
    <location>
        <begin position="60"/>
        <end position="277"/>
    </location>
</feature>
<dbReference type="InterPro" id="IPR035906">
    <property type="entry name" value="MetI-like_sf"/>
</dbReference>
<dbReference type="Gene3D" id="1.10.3720.10">
    <property type="entry name" value="MetI-like"/>
    <property type="match status" value="1"/>
</dbReference>
<feature type="transmembrane region" description="Helical" evidence="8">
    <location>
        <begin position="131"/>
        <end position="154"/>
    </location>
</feature>
<dbReference type="PANTHER" id="PTHR43470:SF4">
    <property type="entry name" value="ABC TRANSPORTER PERMEASE PROTEIN YQGI-RELATED"/>
    <property type="match status" value="1"/>
</dbReference>
<feature type="transmembrane region" description="Helical" evidence="8">
    <location>
        <begin position="105"/>
        <end position="125"/>
    </location>
</feature>
<proteinExistence type="inferred from homology"/>
<evidence type="ECO:0000313" key="10">
    <source>
        <dbReference type="EMBL" id="SNU93847.1"/>
    </source>
</evidence>
<dbReference type="GO" id="GO:0005886">
    <property type="term" value="C:plasma membrane"/>
    <property type="evidence" value="ECO:0007669"/>
    <property type="project" value="UniProtKB-SubCell"/>
</dbReference>
<keyword evidence="4 8" id="KW-1003">Cell membrane</keyword>
<keyword evidence="3" id="KW-0813">Transport</keyword>
<evidence type="ECO:0000256" key="5">
    <source>
        <dbReference type="ARBA" id="ARBA00022692"/>
    </source>
</evidence>
<feature type="transmembrane region" description="Helical" evidence="8">
    <location>
        <begin position="258"/>
        <end position="277"/>
    </location>
</feature>
<name>A0A239T7Y9_9FIRM</name>
<evidence type="ECO:0000256" key="2">
    <source>
        <dbReference type="ARBA" id="ARBA00007069"/>
    </source>
</evidence>
<dbReference type="Pfam" id="PF00528">
    <property type="entry name" value="BPD_transp_1"/>
    <property type="match status" value="1"/>
</dbReference>
<dbReference type="PANTHER" id="PTHR43470">
    <property type="entry name" value="PHOSPHATE TRANSPORT SYSTEM PERMEASE PROTEIN PSTA-RELATED"/>
    <property type="match status" value="1"/>
</dbReference>
<reference evidence="10 11" key="1">
    <citation type="submission" date="2017-06" db="EMBL/GenBank/DDBJ databases">
        <authorList>
            <consortium name="Pathogen Informatics"/>
        </authorList>
    </citation>
    <scope>NUCLEOTIDE SEQUENCE [LARGE SCALE GENOMIC DNA]</scope>
    <source>
        <strain evidence="10 11">NCTC10570</strain>
    </source>
</reference>
<keyword evidence="6 8" id="KW-1133">Transmembrane helix</keyword>
<gene>
    <name evidence="10" type="primary">pstA</name>
    <name evidence="10" type="ORF">SAMEA4364220_00095</name>
</gene>
<dbReference type="GeneID" id="78506142"/>
<keyword evidence="5 8" id="KW-0812">Transmembrane</keyword>
<dbReference type="GO" id="GO:0035435">
    <property type="term" value="P:phosphate ion transmembrane transport"/>
    <property type="evidence" value="ECO:0007669"/>
    <property type="project" value="InterPro"/>
</dbReference>
<dbReference type="InterPro" id="IPR005672">
    <property type="entry name" value="Phosphate_PstA"/>
</dbReference>
<comment type="caution">
    <text evidence="8">Lacks conserved residue(s) required for the propagation of feature annotation.</text>
</comment>